<keyword evidence="2" id="KW-1185">Reference proteome</keyword>
<organism evidence="1 2">
    <name type="scientific">Canavalia gladiata</name>
    <name type="common">Sword bean</name>
    <name type="synonym">Dolichos gladiatus</name>
    <dbReference type="NCBI Taxonomy" id="3824"/>
    <lineage>
        <taxon>Eukaryota</taxon>
        <taxon>Viridiplantae</taxon>
        <taxon>Streptophyta</taxon>
        <taxon>Embryophyta</taxon>
        <taxon>Tracheophyta</taxon>
        <taxon>Spermatophyta</taxon>
        <taxon>Magnoliopsida</taxon>
        <taxon>eudicotyledons</taxon>
        <taxon>Gunneridae</taxon>
        <taxon>Pentapetalae</taxon>
        <taxon>rosids</taxon>
        <taxon>fabids</taxon>
        <taxon>Fabales</taxon>
        <taxon>Fabaceae</taxon>
        <taxon>Papilionoideae</taxon>
        <taxon>50 kb inversion clade</taxon>
        <taxon>NPAAA clade</taxon>
        <taxon>indigoferoid/millettioid clade</taxon>
        <taxon>Phaseoleae</taxon>
        <taxon>Canavalia</taxon>
    </lineage>
</organism>
<sequence length="77" mass="8513">MNWDPACDLHGVPSLTPIGHDVWLSNMLFPSTRSPFCINSAGMLPRALHKLFLIEIRESVQRSARGNPDAKAAEQKA</sequence>
<reference evidence="1 2" key="1">
    <citation type="submission" date="2024-01" db="EMBL/GenBank/DDBJ databases">
        <title>The genomes of 5 underutilized Papilionoideae crops provide insights into root nodulation and disease resistanc.</title>
        <authorList>
            <person name="Jiang F."/>
        </authorList>
    </citation>
    <scope>NUCLEOTIDE SEQUENCE [LARGE SCALE GENOMIC DNA]</scope>
    <source>
        <strain evidence="1">LVBAO_FW01</strain>
        <tissue evidence="1">Leaves</tissue>
    </source>
</reference>
<protein>
    <submittedName>
        <fullName evidence="1">Uncharacterized protein</fullName>
    </submittedName>
</protein>
<evidence type="ECO:0000313" key="1">
    <source>
        <dbReference type="EMBL" id="KAK7315752.1"/>
    </source>
</evidence>
<name>A0AAN9PZ58_CANGL</name>
<gene>
    <name evidence="1" type="ORF">VNO77_34324</name>
</gene>
<dbReference type="EMBL" id="JAYMYQ010000008">
    <property type="protein sequence ID" value="KAK7315752.1"/>
    <property type="molecule type" value="Genomic_DNA"/>
</dbReference>
<accession>A0AAN9PZ58</accession>
<comment type="caution">
    <text evidence="1">The sequence shown here is derived from an EMBL/GenBank/DDBJ whole genome shotgun (WGS) entry which is preliminary data.</text>
</comment>
<dbReference type="AlphaFoldDB" id="A0AAN9PZ58"/>
<dbReference type="Proteomes" id="UP001367508">
    <property type="component" value="Unassembled WGS sequence"/>
</dbReference>
<proteinExistence type="predicted"/>
<evidence type="ECO:0000313" key="2">
    <source>
        <dbReference type="Proteomes" id="UP001367508"/>
    </source>
</evidence>